<reference evidence="1 2" key="1">
    <citation type="submission" date="2018-01" db="EMBL/GenBank/DDBJ databases">
        <title>Metagenomic assembled genomes from two thermal pools in the Uzon Caldera, Kamchatka, Russia.</title>
        <authorList>
            <person name="Wilkins L."/>
            <person name="Ettinger C."/>
        </authorList>
    </citation>
    <scope>NUCLEOTIDE SEQUENCE [LARGE SCALE GENOMIC DNA]</scope>
    <source>
        <strain evidence="1">ZAV-06</strain>
    </source>
</reference>
<dbReference type="AlphaFoldDB" id="A0A2J6N2U5"/>
<organism evidence="1 2">
    <name type="scientific">Fervidicoccus fontis</name>
    <dbReference type="NCBI Taxonomy" id="683846"/>
    <lineage>
        <taxon>Archaea</taxon>
        <taxon>Thermoproteota</taxon>
        <taxon>Thermoprotei</taxon>
        <taxon>Fervidicoccales</taxon>
        <taxon>Fervidicoccaceae</taxon>
        <taxon>Fervidicoccus</taxon>
    </lineage>
</organism>
<protein>
    <recommendedName>
        <fullName evidence="3">DUF447 family protein</fullName>
    </recommendedName>
</protein>
<name>A0A2J6N2U5_9CREN</name>
<dbReference type="EMBL" id="PNIM01000009">
    <property type="protein sequence ID" value="PMB75647.1"/>
    <property type="molecule type" value="Genomic_DNA"/>
</dbReference>
<gene>
    <name evidence="1" type="ORF">C0188_02315</name>
</gene>
<sequence>MAWKKIAIDRLIKNLDNIDKTYTESIAVLNKLTNHPFFLGVYLDTEHLKGTARLFPGSYIYSLIEKKKVKAGDIITLNYSNSFDEIFQLFYLKKLKIVKGKKVPPHTNRSYFLIPTTIEEITLKDELIYLKLSIEENVWIKIENLLPPYRPVNLLIEAIISHSRLYLGISDSEEINYIKRLLSNIRRTTENERLLSYIKFIEEMIEGYEKN</sequence>
<evidence type="ECO:0008006" key="3">
    <source>
        <dbReference type="Google" id="ProtNLM"/>
    </source>
</evidence>
<accession>A0A2J6N2U5</accession>
<evidence type="ECO:0000313" key="1">
    <source>
        <dbReference type="EMBL" id="PMB75647.1"/>
    </source>
</evidence>
<evidence type="ECO:0000313" key="2">
    <source>
        <dbReference type="Proteomes" id="UP000237153"/>
    </source>
</evidence>
<comment type="caution">
    <text evidence="1">The sequence shown here is derived from an EMBL/GenBank/DDBJ whole genome shotgun (WGS) entry which is preliminary data.</text>
</comment>
<proteinExistence type="predicted"/>
<dbReference type="Proteomes" id="UP000237153">
    <property type="component" value="Unassembled WGS sequence"/>
</dbReference>